<gene>
    <name evidence="3" type="ORF">RYJ27_05160</name>
</gene>
<organism evidence="3 4">
    <name type="scientific">Microbacterium limosum</name>
    <dbReference type="NCBI Taxonomy" id="3079935"/>
    <lineage>
        <taxon>Bacteria</taxon>
        <taxon>Bacillati</taxon>
        <taxon>Actinomycetota</taxon>
        <taxon>Actinomycetes</taxon>
        <taxon>Micrococcales</taxon>
        <taxon>Microbacteriaceae</taxon>
        <taxon>Microbacterium</taxon>
    </lineage>
</organism>
<dbReference type="InterPro" id="IPR058498">
    <property type="entry name" value="DUF8185"/>
</dbReference>
<evidence type="ECO:0000259" key="1">
    <source>
        <dbReference type="Pfam" id="PF26035"/>
    </source>
</evidence>
<proteinExistence type="predicted"/>
<name>A0AAU0MIZ2_9MICO</name>
<evidence type="ECO:0000259" key="2">
    <source>
        <dbReference type="Pfam" id="PF26572"/>
    </source>
</evidence>
<evidence type="ECO:0000313" key="4">
    <source>
        <dbReference type="Proteomes" id="UP001329313"/>
    </source>
</evidence>
<feature type="domain" description="DUF8185" evidence="2">
    <location>
        <begin position="108"/>
        <end position="210"/>
    </location>
</feature>
<dbReference type="KEGG" id="mliy:RYJ27_05160"/>
<evidence type="ECO:0000313" key="3">
    <source>
        <dbReference type="EMBL" id="WOQ70594.1"/>
    </source>
</evidence>
<dbReference type="Pfam" id="PF26035">
    <property type="entry name" value="DUF8010"/>
    <property type="match status" value="1"/>
</dbReference>
<dbReference type="RefSeq" id="WP_330171674.1">
    <property type="nucleotide sequence ID" value="NZ_CP137080.1"/>
</dbReference>
<reference evidence="3 4" key="1">
    <citation type="submission" date="2023-10" db="EMBL/GenBank/DDBJ databases">
        <title>Y20.</title>
        <authorList>
            <person name="Zhang G."/>
            <person name="Ding Y."/>
        </authorList>
    </citation>
    <scope>NUCLEOTIDE SEQUENCE [LARGE SCALE GENOMIC DNA]</scope>
    <source>
        <strain evidence="3 4">Y20</strain>
    </source>
</reference>
<dbReference type="AlphaFoldDB" id="A0AAU0MIZ2"/>
<protein>
    <recommendedName>
        <fullName evidence="5">Urease accessory protein</fullName>
    </recommendedName>
</protein>
<dbReference type="Proteomes" id="UP001329313">
    <property type="component" value="Chromosome"/>
</dbReference>
<evidence type="ECO:0008006" key="5">
    <source>
        <dbReference type="Google" id="ProtNLM"/>
    </source>
</evidence>
<accession>A0AAU0MIZ2</accession>
<dbReference type="EMBL" id="CP137080">
    <property type="protein sequence ID" value="WOQ70594.1"/>
    <property type="molecule type" value="Genomic_DNA"/>
</dbReference>
<keyword evidence="4" id="KW-1185">Reference proteome</keyword>
<dbReference type="Pfam" id="PF26572">
    <property type="entry name" value="DUF8185"/>
    <property type="match status" value="1"/>
</dbReference>
<dbReference type="InterPro" id="IPR058323">
    <property type="entry name" value="DUF8010"/>
</dbReference>
<feature type="domain" description="DUF8010" evidence="1">
    <location>
        <begin position="3"/>
        <end position="105"/>
    </location>
</feature>
<sequence length="225" mass="23236">MPPRLIFPERAAAADVLTFAGRAARLGDGAVRLRATDGTLVVTSAPLAPRGLFDTTPTVLAMRVSPVDPELQCDLVVEASSLRADEGDASALLLPDTALAPSWAGVSPPRGGWESREPVAAATLAARAQWGIQAVAEAMPADPGEDIVRTVRASVWGAPDDALGGLPLGAAFAAFAMGFIAGEEEAQSRVAAAWSRLTLSRGHILVRGPARSGLTAVRRTGDARD</sequence>